<comment type="catalytic activity">
    <reaction evidence="1">
        <text>Endonucleolytic cleavage to 5'-phosphomonoester.</text>
        <dbReference type="EC" id="3.1.26.3"/>
    </reaction>
</comment>
<evidence type="ECO:0000256" key="9">
    <source>
        <dbReference type="ARBA" id="ARBA00022723"/>
    </source>
</evidence>
<dbReference type="Gene3D" id="1.10.1520.10">
    <property type="entry name" value="Ribonuclease III domain"/>
    <property type="match status" value="1"/>
</dbReference>
<dbReference type="InterPro" id="IPR014720">
    <property type="entry name" value="dsRBD_dom"/>
</dbReference>
<dbReference type="PROSITE" id="PS50142">
    <property type="entry name" value="RNASE_3_2"/>
    <property type="match status" value="1"/>
</dbReference>
<evidence type="ECO:0000259" key="17">
    <source>
        <dbReference type="PROSITE" id="PS50137"/>
    </source>
</evidence>
<evidence type="ECO:0000256" key="6">
    <source>
        <dbReference type="ARBA" id="ARBA00022664"/>
    </source>
</evidence>
<evidence type="ECO:0000256" key="12">
    <source>
        <dbReference type="ARBA" id="ARBA00022842"/>
    </source>
</evidence>
<feature type="domain" description="RNase III" evidence="18">
    <location>
        <begin position="1"/>
        <end position="107"/>
    </location>
</feature>
<dbReference type="AlphaFoldDB" id="A0A7V2AW13"/>
<evidence type="ECO:0000256" key="4">
    <source>
        <dbReference type="ARBA" id="ARBA00022490"/>
    </source>
</evidence>
<evidence type="ECO:0000313" key="19">
    <source>
        <dbReference type="EMBL" id="HER44280.1"/>
    </source>
</evidence>
<evidence type="ECO:0000256" key="2">
    <source>
        <dbReference type="ARBA" id="ARBA00010183"/>
    </source>
</evidence>
<dbReference type="GO" id="GO:0010468">
    <property type="term" value="P:regulation of gene expression"/>
    <property type="evidence" value="ECO:0007669"/>
    <property type="project" value="TreeGrafter"/>
</dbReference>
<keyword evidence="7" id="KW-0819">tRNA processing</keyword>
<keyword evidence="10" id="KW-0255">Endonuclease</keyword>
<dbReference type="Pfam" id="PF00035">
    <property type="entry name" value="dsrm"/>
    <property type="match status" value="1"/>
</dbReference>
<accession>A0A7V2AW13</accession>
<keyword evidence="4" id="KW-0963">Cytoplasm</keyword>
<evidence type="ECO:0000256" key="11">
    <source>
        <dbReference type="ARBA" id="ARBA00022801"/>
    </source>
</evidence>
<dbReference type="PROSITE" id="PS00517">
    <property type="entry name" value="RNASE_3_1"/>
    <property type="match status" value="1"/>
</dbReference>
<reference evidence="19" key="1">
    <citation type="journal article" date="2020" name="mSystems">
        <title>Genome- and Community-Level Interaction Insights into Carbon Utilization and Element Cycling Functions of Hydrothermarchaeota in Hydrothermal Sediment.</title>
        <authorList>
            <person name="Zhou Z."/>
            <person name="Liu Y."/>
            <person name="Xu W."/>
            <person name="Pan J."/>
            <person name="Luo Z.H."/>
            <person name="Li M."/>
        </authorList>
    </citation>
    <scope>NUCLEOTIDE SEQUENCE [LARGE SCALE GENOMIC DNA]</scope>
    <source>
        <strain evidence="19">SpSt-1233</strain>
    </source>
</reference>
<keyword evidence="6" id="KW-0507">mRNA processing</keyword>
<keyword evidence="5" id="KW-0698">rRNA processing</keyword>
<keyword evidence="13 15" id="KW-0694">RNA-binding</keyword>
<evidence type="ECO:0000256" key="3">
    <source>
        <dbReference type="ARBA" id="ARBA00012177"/>
    </source>
</evidence>
<organism evidence="19">
    <name type="scientific">Eiseniibacteriota bacterium</name>
    <dbReference type="NCBI Taxonomy" id="2212470"/>
    <lineage>
        <taxon>Bacteria</taxon>
        <taxon>Candidatus Eiseniibacteriota</taxon>
    </lineage>
</organism>
<evidence type="ECO:0000256" key="5">
    <source>
        <dbReference type="ARBA" id="ARBA00022552"/>
    </source>
</evidence>
<evidence type="ECO:0000256" key="8">
    <source>
        <dbReference type="ARBA" id="ARBA00022722"/>
    </source>
</evidence>
<dbReference type="GO" id="GO:0046872">
    <property type="term" value="F:metal ion binding"/>
    <property type="evidence" value="ECO:0007669"/>
    <property type="project" value="UniProtKB-KW"/>
</dbReference>
<dbReference type="InterPro" id="IPR036389">
    <property type="entry name" value="RNase_III_sf"/>
</dbReference>
<sequence>RSTLGELRPGEVGVTYERLEFLGDSVLALVTSVYLVDNFPDDDEGGLTQKKSLLVSKNVLTKKADEIGIRDFIILSDNAMKGGVAAQDSVLSAALEAVIGAIYLDGGLEYARTFIESRILGDMDEILEHRDHINYKSILQEWTQSKYRTYPLYRVRSTAGPEHDKIFLVEVKIGGRVVGKGRGKSKKDAEQMAAKEGLNELRKHH</sequence>
<dbReference type="CDD" id="cd10845">
    <property type="entry name" value="DSRM_RNAse_III_family"/>
    <property type="match status" value="1"/>
</dbReference>
<dbReference type="Pfam" id="PF14622">
    <property type="entry name" value="Ribonucleas_3_3"/>
    <property type="match status" value="1"/>
</dbReference>
<dbReference type="HAMAP" id="MF_00104">
    <property type="entry name" value="RNase_III"/>
    <property type="match status" value="1"/>
</dbReference>
<dbReference type="NCBIfam" id="TIGR02191">
    <property type="entry name" value="RNaseIII"/>
    <property type="match status" value="1"/>
</dbReference>
<dbReference type="GO" id="GO:0006364">
    <property type="term" value="P:rRNA processing"/>
    <property type="evidence" value="ECO:0007669"/>
    <property type="project" value="UniProtKB-KW"/>
</dbReference>
<dbReference type="Gene3D" id="3.30.160.20">
    <property type="match status" value="1"/>
</dbReference>
<dbReference type="EC" id="3.1.26.3" evidence="3 14"/>
<name>A0A7V2AW13_UNCEI</name>
<evidence type="ECO:0000256" key="14">
    <source>
        <dbReference type="NCBIfam" id="TIGR02191"/>
    </source>
</evidence>
<dbReference type="CDD" id="cd00593">
    <property type="entry name" value="RIBOc"/>
    <property type="match status" value="1"/>
</dbReference>
<comment type="similarity">
    <text evidence="2">Belongs to the ribonuclease III family.</text>
</comment>
<dbReference type="InterPro" id="IPR000999">
    <property type="entry name" value="RNase_III_dom"/>
</dbReference>
<keyword evidence="8" id="KW-0540">Nuclease</keyword>
<evidence type="ECO:0000256" key="10">
    <source>
        <dbReference type="ARBA" id="ARBA00022759"/>
    </source>
</evidence>
<dbReference type="EMBL" id="DSEC01000538">
    <property type="protein sequence ID" value="HER44280.1"/>
    <property type="molecule type" value="Genomic_DNA"/>
</dbReference>
<dbReference type="FunFam" id="3.30.160.20:FF:000003">
    <property type="entry name" value="Ribonuclease 3"/>
    <property type="match status" value="1"/>
</dbReference>
<protein>
    <recommendedName>
        <fullName evidence="3 14">Ribonuclease III</fullName>
        <ecNumber evidence="3 14">3.1.26.3</ecNumber>
    </recommendedName>
</protein>
<dbReference type="PANTHER" id="PTHR11207">
    <property type="entry name" value="RIBONUCLEASE III"/>
    <property type="match status" value="1"/>
</dbReference>
<dbReference type="SMART" id="SM00358">
    <property type="entry name" value="DSRM"/>
    <property type="match status" value="1"/>
</dbReference>
<dbReference type="SMART" id="SM00535">
    <property type="entry name" value="RIBOc"/>
    <property type="match status" value="1"/>
</dbReference>
<dbReference type="SUPFAM" id="SSF69065">
    <property type="entry name" value="RNase III domain-like"/>
    <property type="match status" value="1"/>
</dbReference>
<comment type="caution">
    <text evidence="19">The sequence shown here is derived from an EMBL/GenBank/DDBJ whole genome shotgun (WGS) entry which is preliminary data.</text>
</comment>
<feature type="region of interest" description="Disordered" evidence="16">
    <location>
        <begin position="179"/>
        <end position="205"/>
    </location>
</feature>
<dbReference type="GO" id="GO:0008033">
    <property type="term" value="P:tRNA processing"/>
    <property type="evidence" value="ECO:0007669"/>
    <property type="project" value="UniProtKB-KW"/>
</dbReference>
<evidence type="ECO:0000259" key="18">
    <source>
        <dbReference type="PROSITE" id="PS50142"/>
    </source>
</evidence>
<keyword evidence="9" id="KW-0479">Metal-binding</keyword>
<dbReference type="PANTHER" id="PTHR11207:SF0">
    <property type="entry name" value="RIBONUCLEASE 3"/>
    <property type="match status" value="1"/>
</dbReference>
<keyword evidence="11 19" id="KW-0378">Hydrolase</keyword>
<dbReference type="Proteomes" id="UP000886069">
    <property type="component" value="Unassembled WGS sequence"/>
</dbReference>
<dbReference type="PROSITE" id="PS50137">
    <property type="entry name" value="DS_RBD"/>
    <property type="match status" value="1"/>
</dbReference>
<proteinExistence type="inferred from homology"/>
<keyword evidence="12" id="KW-0460">Magnesium</keyword>
<dbReference type="GO" id="GO:0004525">
    <property type="term" value="F:ribonuclease III activity"/>
    <property type="evidence" value="ECO:0007669"/>
    <property type="project" value="UniProtKB-UniRule"/>
</dbReference>
<feature type="non-terminal residue" evidence="19">
    <location>
        <position position="1"/>
    </location>
</feature>
<evidence type="ECO:0000256" key="15">
    <source>
        <dbReference type="PROSITE-ProRule" id="PRU00266"/>
    </source>
</evidence>
<evidence type="ECO:0000256" key="7">
    <source>
        <dbReference type="ARBA" id="ARBA00022694"/>
    </source>
</evidence>
<dbReference type="GO" id="GO:0006397">
    <property type="term" value="P:mRNA processing"/>
    <property type="evidence" value="ECO:0007669"/>
    <property type="project" value="UniProtKB-KW"/>
</dbReference>
<gene>
    <name evidence="19" type="primary">rnc</name>
    <name evidence="19" type="ORF">ENO08_07465</name>
</gene>
<feature type="domain" description="DRBM" evidence="17">
    <location>
        <begin position="134"/>
        <end position="203"/>
    </location>
</feature>
<evidence type="ECO:0000256" key="1">
    <source>
        <dbReference type="ARBA" id="ARBA00000109"/>
    </source>
</evidence>
<dbReference type="SUPFAM" id="SSF54768">
    <property type="entry name" value="dsRNA-binding domain-like"/>
    <property type="match status" value="1"/>
</dbReference>
<evidence type="ECO:0000256" key="13">
    <source>
        <dbReference type="ARBA" id="ARBA00022884"/>
    </source>
</evidence>
<dbReference type="GO" id="GO:0003725">
    <property type="term" value="F:double-stranded RNA binding"/>
    <property type="evidence" value="ECO:0007669"/>
    <property type="project" value="TreeGrafter"/>
</dbReference>
<dbReference type="InterPro" id="IPR011907">
    <property type="entry name" value="RNase_III"/>
</dbReference>
<evidence type="ECO:0000256" key="16">
    <source>
        <dbReference type="SAM" id="MobiDB-lite"/>
    </source>
</evidence>